<name>A0AAN0SG22_9VIBR</name>
<reference evidence="1 2" key="1">
    <citation type="submission" date="2014-10" db="EMBL/GenBank/DDBJ databases">
        <title>The Complete Genome Sequence for the Shellfish Pathogen Vibrio coralliilyticus RE98 Isolated from a Shellfish Hatchery.</title>
        <authorList>
            <person name="Richards G.P."/>
            <person name="Bono J.L."/>
            <person name="Watson M.A."/>
            <person name="Needleman D.S."/>
        </authorList>
    </citation>
    <scope>NUCLEOTIDE SEQUENCE [LARGE SCALE GENOMIC DNA]</scope>
    <source>
        <strain evidence="1 2">RE98</strain>
    </source>
</reference>
<keyword evidence="2" id="KW-1185">Reference proteome</keyword>
<dbReference type="Pfam" id="PF07471">
    <property type="entry name" value="Phage_Nu1"/>
    <property type="match status" value="1"/>
</dbReference>
<protein>
    <recommendedName>
        <fullName evidence="3">Terminase small subunit</fullName>
    </recommendedName>
</protein>
<dbReference type="RefSeq" id="WP_043010303.1">
    <property type="nucleotide sequence ID" value="NZ_CP009618.1"/>
</dbReference>
<evidence type="ECO:0000313" key="2">
    <source>
        <dbReference type="Proteomes" id="UP000030081"/>
    </source>
</evidence>
<organism evidence="1 2">
    <name type="scientific">Vibrio coralliilyticus</name>
    <dbReference type="NCBI Taxonomy" id="190893"/>
    <lineage>
        <taxon>Bacteria</taxon>
        <taxon>Pseudomonadati</taxon>
        <taxon>Pseudomonadota</taxon>
        <taxon>Gammaproteobacteria</taxon>
        <taxon>Vibrionales</taxon>
        <taxon>Vibrionaceae</taxon>
        <taxon>Vibrio</taxon>
    </lineage>
</organism>
<dbReference type="InterPro" id="IPR036388">
    <property type="entry name" value="WH-like_DNA-bd_sf"/>
</dbReference>
<dbReference type="KEGG" id="vcy:IX92_20245"/>
<gene>
    <name evidence="1" type="ORF">IX92_20245</name>
</gene>
<dbReference type="Gene3D" id="1.10.10.10">
    <property type="entry name" value="Winged helix-like DNA-binding domain superfamily/Winged helix DNA-binding domain"/>
    <property type="match status" value="1"/>
</dbReference>
<evidence type="ECO:0000313" key="1">
    <source>
        <dbReference type="EMBL" id="AIW21346.1"/>
    </source>
</evidence>
<evidence type="ECO:0008006" key="3">
    <source>
        <dbReference type="Google" id="ProtNLM"/>
    </source>
</evidence>
<accession>A0AAN0SG22</accession>
<dbReference type="InterPro" id="IPR010906">
    <property type="entry name" value="Phage_lambda_Nu1_terminase-ssu"/>
</dbReference>
<dbReference type="EMBL" id="CP009618">
    <property type="protein sequence ID" value="AIW21346.1"/>
    <property type="molecule type" value="Genomic_DNA"/>
</dbReference>
<proteinExistence type="predicted"/>
<sequence>MTTVNKTEFANILGCSAKWVGQMMKEGMPAQSNGRGKAVTIDTEIAIKWMIDRDVKKQVGQIMEEHDGPKAGTKDGEDLLLTQAKRRKADVEAKKAEERVMDLDDLAQFLYATGTLFANELNGLGARIASEVATINDPAKCKYFIDKEGRRIRTATADRISEFVADYIAANDGDGASEAFEECSELG</sequence>
<dbReference type="Proteomes" id="UP000030081">
    <property type="component" value="Chromosome 2"/>
</dbReference>
<dbReference type="AlphaFoldDB" id="A0AAN0SG22"/>